<evidence type="ECO:0000259" key="7">
    <source>
        <dbReference type="Pfam" id="PF10277"/>
    </source>
</evidence>
<evidence type="ECO:0000313" key="8">
    <source>
        <dbReference type="EMBL" id="KAK3930147.1"/>
    </source>
</evidence>
<keyword evidence="9" id="KW-1185">Reference proteome</keyword>
<feature type="transmembrane region" description="Helical" evidence="6">
    <location>
        <begin position="129"/>
        <end position="152"/>
    </location>
</feature>
<dbReference type="EMBL" id="JAHWGI010001411">
    <property type="protein sequence ID" value="KAK3930147.1"/>
    <property type="molecule type" value="Genomic_DNA"/>
</dbReference>
<dbReference type="PANTHER" id="PTHR21324">
    <property type="entry name" value="FASTING-INDUCIBLE INTEGRAL MEMBRANE PROTEIN TM6P1-RELATED"/>
    <property type="match status" value="1"/>
</dbReference>
<keyword evidence="3 6" id="KW-0812">Transmembrane</keyword>
<reference evidence="8" key="1">
    <citation type="submission" date="2021-07" db="EMBL/GenBank/DDBJ databases">
        <authorList>
            <person name="Catto M.A."/>
            <person name="Jacobson A."/>
            <person name="Kennedy G."/>
            <person name="Labadie P."/>
            <person name="Hunt B.G."/>
            <person name="Srinivasan R."/>
        </authorList>
    </citation>
    <scope>NUCLEOTIDE SEQUENCE</scope>
    <source>
        <strain evidence="8">PL_HMW_Pooled</strain>
        <tissue evidence="8">Head</tissue>
    </source>
</reference>
<evidence type="ECO:0000256" key="1">
    <source>
        <dbReference type="ARBA" id="ARBA00004127"/>
    </source>
</evidence>
<comment type="similarity">
    <text evidence="2">Belongs to the DRAM/TMEM150 family.</text>
</comment>
<dbReference type="InterPro" id="IPR019402">
    <property type="entry name" value="CWH43_N"/>
</dbReference>
<keyword evidence="5 6" id="KW-0472">Membrane</keyword>
<dbReference type="PANTHER" id="PTHR21324:SF2">
    <property type="entry name" value="EG:22E5.9 PROTEIN"/>
    <property type="match status" value="1"/>
</dbReference>
<feature type="transmembrane region" description="Helical" evidence="6">
    <location>
        <begin position="21"/>
        <end position="50"/>
    </location>
</feature>
<feature type="transmembrane region" description="Helical" evidence="6">
    <location>
        <begin position="172"/>
        <end position="191"/>
    </location>
</feature>
<comment type="subcellular location">
    <subcellularLocation>
        <location evidence="1">Endomembrane system</location>
        <topology evidence="1">Multi-pass membrane protein</topology>
    </subcellularLocation>
</comment>
<keyword evidence="4 6" id="KW-1133">Transmembrane helix</keyword>
<protein>
    <submittedName>
        <fullName evidence="8">DNA damage-regulated autophagy modulator protein 2</fullName>
    </submittedName>
</protein>
<accession>A0AAE1HY86</accession>
<reference evidence="8" key="2">
    <citation type="journal article" date="2023" name="BMC Genomics">
        <title>Pest status, molecular evolution, and epigenetic factors derived from the genome assembly of Frankliniella fusca, a thysanopteran phytovirus vector.</title>
        <authorList>
            <person name="Catto M.A."/>
            <person name="Labadie P.E."/>
            <person name="Jacobson A.L."/>
            <person name="Kennedy G.G."/>
            <person name="Srinivasan R."/>
            <person name="Hunt B.G."/>
        </authorList>
    </citation>
    <scope>NUCLEOTIDE SEQUENCE</scope>
    <source>
        <strain evidence="8">PL_HMW_Pooled</strain>
    </source>
</reference>
<feature type="domain" description="CWH43-like N-terminal" evidence="7">
    <location>
        <begin position="15"/>
        <end position="237"/>
    </location>
</feature>
<evidence type="ECO:0000256" key="5">
    <source>
        <dbReference type="ARBA" id="ARBA00023136"/>
    </source>
</evidence>
<feature type="transmembrane region" description="Helical" evidence="6">
    <location>
        <begin position="211"/>
        <end position="234"/>
    </location>
</feature>
<name>A0AAE1HY86_9NEOP</name>
<dbReference type="Pfam" id="PF10277">
    <property type="entry name" value="Frag1"/>
    <property type="match status" value="1"/>
</dbReference>
<feature type="transmembrane region" description="Helical" evidence="6">
    <location>
        <begin position="103"/>
        <end position="123"/>
    </location>
</feature>
<gene>
    <name evidence="8" type="ORF">KUF71_004881</name>
</gene>
<evidence type="ECO:0000256" key="3">
    <source>
        <dbReference type="ARBA" id="ARBA00022692"/>
    </source>
</evidence>
<evidence type="ECO:0000256" key="6">
    <source>
        <dbReference type="SAM" id="Phobius"/>
    </source>
</evidence>
<evidence type="ECO:0000313" key="9">
    <source>
        <dbReference type="Proteomes" id="UP001219518"/>
    </source>
</evidence>
<comment type="caution">
    <text evidence="8">The sequence shown here is derived from an EMBL/GenBank/DDBJ whole genome shotgun (WGS) entry which is preliminary data.</text>
</comment>
<organism evidence="8 9">
    <name type="scientific">Frankliniella fusca</name>
    <dbReference type="NCBI Taxonomy" id="407009"/>
    <lineage>
        <taxon>Eukaryota</taxon>
        <taxon>Metazoa</taxon>
        <taxon>Ecdysozoa</taxon>
        <taxon>Arthropoda</taxon>
        <taxon>Hexapoda</taxon>
        <taxon>Insecta</taxon>
        <taxon>Pterygota</taxon>
        <taxon>Neoptera</taxon>
        <taxon>Paraneoptera</taxon>
        <taxon>Thysanoptera</taxon>
        <taxon>Terebrantia</taxon>
        <taxon>Thripoidea</taxon>
        <taxon>Thripidae</taxon>
        <taxon>Frankliniella</taxon>
    </lineage>
</organism>
<dbReference type="InterPro" id="IPR050911">
    <property type="entry name" value="DRAM/TMEM150_Autophagy_Mod"/>
</dbReference>
<proteinExistence type="inferred from homology"/>
<sequence length="266" mass="29362">MDLFTHTLVVGLTKFTMLLTILAVILLITISACYALSVALGHVPIVFPYISETGNWAPESCLFSFGMNIASFLYVVAVYLRYHELIVYREGTPSTSITPRMNRAAWILGTASALGLCVVANFQVQKVRIVHYLGAFTCFVGGSVYFGIQAWFSKCMCPTVSSMRMVKLRATLTVMSAITLTVCLVCALLAIHEFDGKDQVNWAPGDKGYTLHIVSTVAEWLVAFIFVGSIVTYIPEMTRITVHPPKFRILLLESVKSVSSKPTEKL</sequence>
<evidence type="ECO:0000256" key="2">
    <source>
        <dbReference type="ARBA" id="ARBA00006565"/>
    </source>
</evidence>
<evidence type="ECO:0000256" key="4">
    <source>
        <dbReference type="ARBA" id="ARBA00022989"/>
    </source>
</evidence>
<dbReference type="GO" id="GO:0012505">
    <property type="term" value="C:endomembrane system"/>
    <property type="evidence" value="ECO:0007669"/>
    <property type="project" value="UniProtKB-SubCell"/>
</dbReference>
<dbReference type="AlphaFoldDB" id="A0AAE1HY86"/>
<feature type="transmembrane region" description="Helical" evidence="6">
    <location>
        <begin position="62"/>
        <end position="82"/>
    </location>
</feature>
<dbReference type="Proteomes" id="UP001219518">
    <property type="component" value="Unassembled WGS sequence"/>
</dbReference>